<dbReference type="InterPro" id="IPR037185">
    <property type="entry name" value="EmrE-like"/>
</dbReference>
<feature type="transmembrane region" description="Helical" evidence="7">
    <location>
        <begin position="59"/>
        <end position="79"/>
    </location>
</feature>
<evidence type="ECO:0000256" key="3">
    <source>
        <dbReference type="ARBA" id="ARBA00022692"/>
    </source>
</evidence>
<evidence type="ECO:0000256" key="1">
    <source>
        <dbReference type="ARBA" id="ARBA00004651"/>
    </source>
</evidence>
<dbReference type="InterPro" id="IPR045324">
    <property type="entry name" value="Small_multidrug_res"/>
</dbReference>
<dbReference type="SUPFAM" id="SSF103481">
    <property type="entry name" value="Multidrug resistance efflux transporter EmrE"/>
    <property type="match status" value="1"/>
</dbReference>
<evidence type="ECO:0000313" key="8">
    <source>
        <dbReference type="EMBL" id="MBP1855693.1"/>
    </source>
</evidence>
<comment type="similarity">
    <text evidence="6">Belongs to the drug/metabolite transporter (DMT) superfamily. Small multidrug resistance (SMR) (TC 2.A.7.1) family.</text>
</comment>
<dbReference type="EMBL" id="JAGGJX010000004">
    <property type="protein sequence ID" value="MBP1855693.1"/>
    <property type="molecule type" value="Genomic_DNA"/>
</dbReference>
<evidence type="ECO:0000256" key="4">
    <source>
        <dbReference type="ARBA" id="ARBA00022989"/>
    </source>
</evidence>
<dbReference type="PANTHER" id="PTHR30561:SF7">
    <property type="entry name" value="GUANIDINIUM EFFLUX SYSTEM SUBUNIT GDNC-RELATED"/>
    <property type="match status" value="1"/>
</dbReference>
<organism evidence="8 9">
    <name type="scientific">Metaclostridioides mangenotii</name>
    <dbReference type="NCBI Taxonomy" id="1540"/>
    <lineage>
        <taxon>Bacteria</taxon>
        <taxon>Bacillati</taxon>
        <taxon>Bacillota</taxon>
        <taxon>Clostridia</taxon>
        <taxon>Peptostreptococcales</taxon>
        <taxon>Peptostreptococcaceae</taxon>
        <taxon>Metaclostridioides</taxon>
    </lineage>
</organism>
<reference evidence="8 9" key="1">
    <citation type="submission" date="2021-03" db="EMBL/GenBank/DDBJ databases">
        <title>Genomic Encyclopedia of Type Strains, Phase IV (KMG-IV): sequencing the most valuable type-strain genomes for metagenomic binning, comparative biology and taxonomic classification.</title>
        <authorList>
            <person name="Goeker M."/>
        </authorList>
    </citation>
    <scope>NUCLEOTIDE SEQUENCE [LARGE SCALE GENOMIC DNA]</scope>
    <source>
        <strain evidence="8 9">DSM 1289</strain>
    </source>
</reference>
<dbReference type="InterPro" id="IPR000390">
    <property type="entry name" value="Small_drug/metabolite_transptr"/>
</dbReference>
<keyword evidence="5 7" id="KW-0472">Membrane</keyword>
<gene>
    <name evidence="8" type="ORF">J2Z43_002091</name>
</gene>
<feature type="transmembrane region" description="Helical" evidence="7">
    <location>
        <begin position="29"/>
        <end position="47"/>
    </location>
</feature>
<name>A0ABS4ECM4_9FIRM</name>
<dbReference type="RefSeq" id="WP_209457103.1">
    <property type="nucleotide sequence ID" value="NZ_BAAACS010000004.1"/>
</dbReference>
<keyword evidence="4 7" id="KW-1133">Transmembrane helix</keyword>
<dbReference type="Pfam" id="PF00893">
    <property type="entry name" value="Multi_Drug_Res"/>
    <property type="match status" value="1"/>
</dbReference>
<sequence length="114" mass="12549">MKINPWGKIIIGAVFEILWVIGLKYSGSILEYLLTGIAIFGSFYFLINASKELPVGTAYSVFVGLGTFGSTLSEIILFGQTVVPLKLLFTATLLMGVIGLKVEEDMRVRKELEE</sequence>
<feature type="transmembrane region" description="Helical" evidence="7">
    <location>
        <begin position="85"/>
        <end position="102"/>
    </location>
</feature>
<evidence type="ECO:0000256" key="7">
    <source>
        <dbReference type="SAM" id="Phobius"/>
    </source>
</evidence>
<proteinExistence type="inferred from homology"/>
<evidence type="ECO:0000313" key="9">
    <source>
        <dbReference type="Proteomes" id="UP000767291"/>
    </source>
</evidence>
<dbReference type="Proteomes" id="UP000767291">
    <property type="component" value="Unassembled WGS sequence"/>
</dbReference>
<evidence type="ECO:0000256" key="5">
    <source>
        <dbReference type="ARBA" id="ARBA00023136"/>
    </source>
</evidence>
<protein>
    <submittedName>
        <fullName evidence="8">Paired small multidrug resistance pump</fullName>
    </submittedName>
</protein>
<keyword evidence="9" id="KW-1185">Reference proteome</keyword>
<dbReference type="PANTHER" id="PTHR30561">
    <property type="entry name" value="SMR FAMILY PROTON-DEPENDENT DRUG EFFLUX TRANSPORTER SUGE"/>
    <property type="match status" value="1"/>
</dbReference>
<comment type="subcellular location">
    <subcellularLocation>
        <location evidence="1 6">Cell membrane</location>
        <topology evidence="1 6">Multi-pass membrane protein</topology>
    </subcellularLocation>
</comment>
<comment type="caution">
    <text evidence="8">The sequence shown here is derived from an EMBL/GenBank/DDBJ whole genome shotgun (WGS) entry which is preliminary data.</text>
</comment>
<feature type="transmembrane region" description="Helical" evidence="7">
    <location>
        <begin position="7"/>
        <end position="23"/>
    </location>
</feature>
<keyword evidence="2" id="KW-1003">Cell membrane</keyword>
<dbReference type="Gene3D" id="1.10.3730.20">
    <property type="match status" value="1"/>
</dbReference>
<evidence type="ECO:0000256" key="6">
    <source>
        <dbReference type="RuleBase" id="RU003942"/>
    </source>
</evidence>
<keyword evidence="3 6" id="KW-0812">Transmembrane</keyword>
<evidence type="ECO:0000256" key="2">
    <source>
        <dbReference type="ARBA" id="ARBA00022475"/>
    </source>
</evidence>
<accession>A0ABS4ECM4</accession>